<dbReference type="InterPro" id="IPR018976">
    <property type="entry name" value="Imelysin-like"/>
</dbReference>
<keyword evidence="8" id="KW-1185">Reference proteome</keyword>
<feature type="region of interest" description="Disordered" evidence="4">
    <location>
        <begin position="27"/>
        <end position="89"/>
    </location>
</feature>
<name>A0ABV3K8P3_STRON</name>
<feature type="chain" id="PRO_5045689754" evidence="5">
    <location>
        <begin position="30"/>
        <end position="401"/>
    </location>
</feature>
<sequence>MPGSPGRRAGRRRALALALLALATCAAPARPPGKPPATTAATADTTATTGTAPTVDAKDTVDAQDTVDITPGTCGTGWQHPRPGPQRFALRNGAAVPVDARLTDPRTGAVYGEVEGVAPGTTRPLRVRLGAGSYAFACLPEDGDAVTGPVVRLGGHAAPGPAARPVTRAELIPATLDYQRWTARQLAGLARATAALRTAIDHGDRAAARRAWLTAHLGYARLGGAYGAFGAAGRAVDGTTAGLPGGVHDPRFTGFHRLEYGLWHGEDGPALRRCAARLDADVRALGRTWDQTRPAPEALVRRVQEIPEDTLHLELAGRTDYGSGTGRATAGAQLDATERVLEPLVPLLRTRYPGLAELRRRLARTRRDLEHAQHRRLDADFGDLVERLAEVAAVCAVRRAA</sequence>
<evidence type="ECO:0000313" key="7">
    <source>
        <dbReference type="EMBL" id="MEV5511017.1"/>
    </source>
</evidence>
<feature type="compositionally biased region" description="Low complexity" evidence="4">
    <location>
        <begin position="36"/>
        <end position="54"/>
    </location>
</feature>
<dbReference type="InterPro" id="IPR006311">
    <property type="entry name" value="TAT_signal"/>
</dbReference>
<dbReference type="PANTHER" id="PTHR39192:SF1">
    <property type="entry name" value="IRON UPTAKE SYSTEM COMPONENT EFEO"/>
    <property type="match status" value="1"/>
</dbReference>
<dbReference type="PANTHER" id="PTHR39192">
    <property type="entry name" value="IRON UPTAKE SYSTEM COMPONENT EFEO"/>
    <property type="match status" value="1"/>
</dbReference>
<dbReference type="EMBL" id="JBFAUK010000047">
    <property type="protein sequence ID" value="MEV5511017.1"/>
    <property type="molecule type" value="Genomic_DNA"/>
</dbReference>
<dbReference type="Pfam" id="PF09375">
    <property type="entry name" value="Peptidase_M75"/>
    <property type="match status" value="1"/>
</dbReference>
<evidence type="ECO:0000256" key="1">
    <source>
        <dbReference type="ARBA" id="ARBA00004196"/>
    </source>
</evidence>
<proteinExistence type="inferred from homology"/>
<comment type="subcellular location">
    <subcellularLocation>
        <location evidence="1">Cell envelope</location>
    </subcellularLocation>
</comment>
<keyword evidence="3 5" id="KW-0732">Signal</keyword>
<keyword evidence="7" id="KW-0449">Lipoprotein</keyword>
<evidence type="ECO:0000256" key="2">
    <source>
        <dbReference type="ARBA" id="ARBA00005989"/>
    </source>
</evidence>
<comment type="similarity">
    <text evidence="2">Belongs to the EfeM/EfeO family.</text>
</comment>
<reference evidence="7 8" key="1">
    <citation type="submission" date="2024-06" db="EMBL/GenBank/DDBJ databases">
        <title>The Natural Products Discovery Center: Release of the First 8490 Sequenced Strains for Exploring Actinobacteria Biosynthetic Diversity.</title>
        <authorList>
            <person name="Kalkreuter E."/>
            <person name="Kautsar S.A."/>
            <person name="Yang D."/>
            <person name="Bader C.D."/>
            <person name="Teijaro C.N."/>
            <person name="Fluegel L."/>
            <person name="Davis C.M."/>
            <person name="Simpson J.R."/>
            <person name="Lauterbach L."/>
            <person name="Steele A.D."/>
            <person name="Gui C."/>
            <person name="Meng S."/>
            <person name="Li G."/>
            <person name="Viehrig K."/>
            <person name="Ye F."/>
            <person name="Su P."/>
            <person name="Kiefer A.F."/>
            <person name="Nichols A."/>
            <person name="Cepeda A.J."/>
            <person name="Yan W."/>
            <person name="Fan B."/>
            <person name="Jiang Y."/>
            <person name="Adhikari A."/>
            <person name="Zheng C.-J."/>
            <person name="Schuster L."/>
            <person name="Cowan T.M."/>
            <person name="Smanski M.J."/>
            <person name="Chevrette M.G."/>
            <person name="De Carvalho L.P.S."/>
            <person name="Shen B."/>
        </authorList>
    </citation>
    <scope>NUCLEOTIDE SEQUENCE [LARGE SCALE GENOMIC DNA]</scope>
    <source>
        <strain evidence="7 8">NPDC052347</strain>
    </source>
</reference>
<dbReference type="InterPro" id="IPR038352">
    <property type="entry name" value="Imelysin_sf"/>
</dbReference>
<evidence type="ECO:0000313" key="8">
    <source>
        <dbReference type="Proteomes" id="UP001552594"/>
    </source>
</evidence>
<dbReference type="Proteomes" id="UP001552594">
    <property type="component" value="Unassembled WGS sequence"/>
</dbReference>
<dbReference type="PROSITE" id="PS51318">
    <property type="entry name" value="TAT"/>
    <property type="match status" value="1"/>
</dbReference>
<evidence type="ECO:0000256" key="3">
    <source>
        <dbReference type="ARBA" id="ARBA00022729"/>
    </source>
</evidence>
<accession>A0ABV3K8P3</accession>
<dbReference type="CDD" id="cd14656">
    <property type="entry name" value="Imelysin-like_EfeO"/>
    <property type="match status" value="1"/>
</dbReference>
<evidence type="ECO:0000256" key="5">
    <source>
        <dbReference type="SAM" id="SignalP"/>
    </source>
</evidence>
<organism evidence="7 8">
    <name type="scientific">Streptomyces orinoci</name>
    <name type="common">Streptoverticillium orinoci</name>
    <dbReference type="NCBI Taxonomy" id="67339"/>
    <lineage>
        <taxon>Bacteria</taxon>
        <taxon>Bacillati</taxon>
        <taxon>Actinomycetota</taxon>
        <taxon>Actinomycetes</taxon>
        <taxon>Kitasatosporales</taxon>
        <taxon>Streptomycetaceae</taxon>
        <taxon>Streptomyces</taxon>
    </lineage>
</organism>
<dbReference type="InterPro" id="IPR034981">
    <property type="entry name" value="Imelysin-like_EfeO/Algp7"/>
</dbReference>
<evidence type="ECO:0000259" key="6">
    <source>
        <dbReference type="Pfam" id="PF09375"/>
    </source>
</evidence>
<dbReference type="RefSeq" id="WP_241561003.1">
    <property type="nucleotide sequence ID" value="NZ_JBFAUK010000047.1"/>
</dbReference>
<dbReference type="Gene3D" id="1.20.1420.20">
    <property type="entry name" value="M75 peptidase, HXXE motif"/>
    <property type="match status" value="1"/>
</dbReference>
<protein>
    <submittedName>
        <fullName evidence="7">EfeM/EfeO family lipoprotein</fullName>
    </submittedName>
</protein>
<evidence type="ECO:0000256" key="4">
    <source>
        <dbReference type="SAM" id="MobiDB-lite"/>
    </source>
</evidence>
<feature type="domain" description="Imelysin-like" evidence="6">
    <location>
        <begin position="177"/>
        <end position="383"/>
    </location>
</feature>
<dbReference type="InterPro" id="IPR050894">
    <property type="entry name" value="EfeM/EfeO_iron_uptake"/>
</dbReference>
<gene>
    <name evidence="7" type="ORF">AB0L16_32155</name>
</gene>
<comment type="caution">
    <text evidence="7">The sequence shown here is derived from an EMBL/GenBank/DDBJ whole genome shotgun (WGS) entry which is preliminary data.</text>
</comment>
<feature type="signal peptide" evidence="5">
    <location>
        <begin position="1"/>
        <end position="29"/>
    </location>
</feature>